<dbReference type="Proteomes" id="UP000188388">
    <property type="component" value="Unassembled WGS sequence"/>
</dbReference>
<keyword evidence="3" id="KW-1185">Reference proteome</keyword>
<reference evidence="3" key="1">
    <citation type="submission" date="2017-01" db="EMBL/GenBank/DDBJ databases">
        <authorList>
            <person name="Brunel B."/>
        </authorList>
    </citation>
    <scope>NUCLEOTIDE SEQUENCE [LARGE SCALE GENOMIC DNA]</scope>
</reference>
<evidence type="ECO:0000313" key="2">
    <source>
        <dbReference type="EMBL" id="SIT52673.1"/>
    </source>
</evidence>
<organism evidence="2 3">
    <name type="scientific">Mesorhizobium prunaredense</name>
    <dbReference type="NCBI Taxonomy" id="1631249"/>
    <lineage>
        <taxon>Bacteria</taxon>
        <taxon>Pseudomonadati</taxon>
        <taxon>Pseudomonadota</taxon>
        <taxon>Alphaproteobacteria</taxon>
        <taxon>Hyphomicrobiales</taxon>
        <taxon>Phyllobacteriaceae</taxon>
        <taxon>Mesorhizobium</taxon>
    </lineage>
</organism>
<protein>
    <submittedName>
        <fullName evidence="2">Uncharacterized protein</fullName>
    </submittedName>
</protein>
<name>A0A1R3UYF8_9HYPH</name>
<dbReference type="AlphaFoldDB" id="A0A1R3UYF8"/>
<gene>
    <name evidence="2" type="ORF">BQ8794_10043</name>
</gene>
<accession>A0A1R3UYF8</accession>
<evidence type="ECO:0000256" key="1">
    <source>
        <dbReference type="SAM" id="MobiDB-lite"/>
    </source>
</evidence>
<dbReference type="EMBL" id="FTPD01000001">
    <property type="protein sequence ID" value="SIT52673.1"/>
    <property type="molecule type" value="Genomic_DNA"/>
</dbReference>
<sequence length="107" mass="12316">MWPNAHNPGKKTGLKTFRSHSQQERMAYKRRLVLRRQGFVCVAFVTPTSCVSHMWITGIEVARRIFDFYPRAGHRPDNACQSWSVQIDSLRQKNIAGGARQVRGFGR</sequence>
<feature type="region of interest" description="Disordered" evidence="1">
    <location>
        <begin position="1"/>
        <end position="21"/>
    </location>
</feature>
<evidence type="ECO:0000313" key="3">
    <source>
        <dbReference type="Proteomes" id="UP000188388"/>
    </source>
</evidence>
<proteinExistence type="predicted"/>